<dbReference type="EMBL" id="BAAAQG010000008">
    <property type="protein sequence ID" value="GAA1709344.1"/>
    <property type="molecule type" value="Genomic_DNA"/>
</dbReference>
<evidence type="ECO:0000313" key="9">
    <source>
        <dbReference type="Proteomes" id="UP001500383"/>
    </source>
</evidence>
<feature type="domain" description="EamA" evidence="7">
    <location>
        <begin position="14"/>
        <end position="147"/>
    </location>
</feature>
<evidence type="ECO:0000313" key="8">
    <source>
        <dbReference type="EMBL" id="GAA1709344.1"/>
    </source>
</evidence>
<evidence type="ECO:0000256" key="6">
    <source>
        <dbReference type="SAM" id="Phobius"/>
    </source>
</evidence>
<sequence>MPQPARDALRRNAGHLASVALVIMWSSGYVGAELGTRTGGTSLQLLGWRFSILGLLLLSVCLVLRVRLTDRRAWARQAVLGLFSQAVFLFMIFEGVARGVDGGTAALIAALQPLLVATVAGRFLGERTTPVMWIGMLLGMAGVVVVVSGGLGAGSAPWWAYLFPVAGMLSLATGTVLTQRLRPTETLLQSITMQSVVAAVALVAAMLLVGQGAVPAEPEFWVAVAWLVFLSTLCGYVLYVFVTRTRGATVASVLLYLTPPTTMVWVWLMFGVPITVLAVVGMAVSAVGVILVLRSRSAQHKSARTPEQRGRATA</sequence>
<feature type="transmembrane region" description="Helical" evidence="6">
    <location>
        <begin position="12"/>
        <end position="31"/>
    </location>
</feature>
<evidence type="ECO:0000259" key="7">
    <source>
        <dbReference type="Pfam" id="PF00892"/>
    </source>
</evidence>
<keyword evidence="4 6" id="KW-1133">Transmembrane helix</keyword>
<feature type="transmembrane region" description="Helical" evidence="6">
    <location>
        <begin position="220"/>
        <end position="242"/>
    </location>
</feature>
<accession>A0ABN2IPU3</accession>
<keyword evidence="9" id="KW-1185">Reference proteome</keyword>
<evidence type="ECO:0000256" key="5">
    <source>
        <dbReference type="ARBA" id="ARBA00023136"/>
    </source>
</evidence>
<dbReference type="InterPro" id="IPR050638">
    <property type="entry name" value="AA-Vitamin_Transporters"/>
</dbReference>
<feature type="domain" description="EamA" evidence="7">
    <location>
        <begin position="159"/>
        <end position="293"/>
    </location>
</feature>
<dbReference type="RefSeq" id="WP_182658572.1">
    <property type="nucleotide sequence ID" value="NZ_BAAAQG010000008.1"/>
</dbReference>
<comment type="caution">
    <text evidence="8">The sequence shown here is derived from an EMBL/GenBank/DDBJ whole genome shotgun (WGS) entry which is preliminary data.</text>
</comment>
<evidence type="ECO:0000256" key="2">
    <source>
        <dbReference type="ARBA" id="ARBA00007362"/>
    </source>
</evidence>
<dbReference type="InterPro" id="IPR037185">
    <property type="entry name" value="EmrE-like"/>
</dbReference>
<comment type="similarity">
    <text evidence="2">Belongs to the EamA transporter family.</text>
</comment>
<feature type="transmembrane region" description="Helical" evidence="6">
    <location>
        <begin position="190"/>
        <end position="214"/>
    </location>
</feature>
<gene>
    <name evidence="8" type="ORF">GCM10009831_18710</name>
</gene>
<organism evidence="8 9">
    <name type="scientific">Dietzia cercidiphylli</name>
    <dbReference type="NCBI Taxonomy" id="498199"/>
    <lineage>
        <taxon>Bacteria</taxon>
        <taxon>Bacillati</taxon>
        <taxon>Actinomycetota</taxon>
        <taxon>Actinomycetes</taxon>
        <taxon>Mycobacteriales</taxon>
        <taxon>Dietziaceae</taxon>
        <taxon>Dietzia</taxon>
    </lineage>
</organism>
<feature type="transmembrane region" description="Helical" evidence="6">
    <location>
        <begin position="46"/>
        <end position="66"/>
    </location>
</feature>
<dbReference type="SUPFAM" id="SSF103481">
    <property type="entry name" value="Multidrug resistance efflux transporter EmrE"/>
    <property type="match status" value="2"/>
</dbReference>
<dbReference type="Pfam" id="PF00892">
    <property type="entry name" value="EamA"/>
    <property type="match status" value="2"/>
</dbReference>
<feature type="transmembrane region" description="Helical" evidence="6">
    <location>
        <begin position="78"/>
        <end position="97"/>
    </location>
</feature>
<feature type="transmembrane region" description="Helical" evidence="6">
    <location>
        <begin position="249"/>
        <end position="268"/>
    </location>
</feature>
<reference evidence="8 9" key="1">
    <citation type="journal article" date="2019" name="Int. J. Syst. Evol. Microbiol.">
        <title>The Global Catalogue of Microorganisms (GCM) 10K type strain sequencing project: providing services to taxonomists for standard genome sequencing and annotation.</title>
        <authorList>
            <consortium name="The Broad Institute Genomics Platform"/>
            <consortium name="The Broad Institute Genome Sequencing Center for Infectious Disease"/>
            <person name="Wu L."/>
            <person name="Ma J."/>
        </authorList>
    </citation>
    <scope>NUCLEOTIDE SEQUENCE [LARGE SCALE GENOMIC DNA]</scope>
    <source>
        <strain evidence="8 9">JCM 16002</strain>
    </source>
</reference>
<name>A0ABN2IPU3_9ACTN</name>
<dbReference type="Proteomes" id="UP001500383">
    <property type="component" value="Unassembled WGS sequence"/>
</dbReference>
<dbReference type="PANTHER" id="PTHR32322:SF2">
    <property type="entry name" value="EAMA DOMAIN-CONTAINING PROTEIN"/>
    <property type="match status" value="1"/>
</dbReference>
<protein>
    <submittedName>
        <fullName evidence="8">DMT family transporter</fullName>
    </submittedName>
</protein>
<evidence type="ECO:0000256" key="1">
    <source>
        <dbReference type="ARBA" id="ARBA00004141"/>
    </source>
</evidence>
<evidence type="ECO:0000256" key="4">
    <source>
        <dbReference type="ARBA" id="ARBA00022989"/>
    </source>
</evidence>
<dbReference type="PANTHER" id="PTHR32322">
    <property type="entry name" value="INNER MEMBRANE TRANSPORTER"/>
    <property type="match status" value="1"/>
</dbReference>
<keyword evidence="3 6" id="KW-0812">Transmembrane</keyword>
<feature type="transmembrane region" description="Helical" evidence="6">
    <location>
        <begin position="274"/>
        <end position="293"/>
    </location>
</feature>
<keyword evidence="5 6" id="KW-0472">Membrane</keyword>
<evidence type="ECO:0000256" key="3">
    <source>
        <dbReference type="ARBA" id="ARBA00022692"/>
    </source>
</evidence>
<dbReference type="InterPro" id="IPR000620">
    <property type="entry name" value="EamA_dom"/>
</dbReference>
<feature type="transmembrane region" description="Helical" evidence="6">
    <location>
        <begin position="103"/>
        <end position="124"/>
    </location>
</feature>
<feature type="transmembrane region" description="Helical" evidence="6">
    <location>
        <begin position="131"/>
        <end position="152"/>
    </location>
</feature>
<proteinExistence type="inferred from homology"/>
<feature type="transmembrane region" description="Helical" evidence="6">
    <location>
        <begin position="158"/>
        <end position="178"/>
    </location>
</feature>
<comment type="subcellular location">
    <subcellularLocation>
        <location evidence="1">Membrane</location>
        <topology evidence="1">Multi-pass membrane protein</topology>
    </subcellularLocation>
</comment>